<dbReference type="AlphaFoldDB" id="A0A3A8PP53"/>
<proteinExistence type="predicted"/>
<feature type="transmembrane region" description="Helical" evidence="1">
    <location>
        <begin position="105"/>
        <end position="125"/>
    </location>
</feature>
<feature type="transmembrane region" description="Helical" evidence="1">
    <location>
        <begin position="20"/>
        <end position="39"/>
    </location>
</feature>
<feature type="non-terminal residue" evidence="2">
    <location>
        <position position="269"/>
    </location>
</feature>
<dbReference type="Proteomes" id="UP000272888">
    <property type="component" value="Unassembled WGS sequence"/>
</dbReference>
<evidence type="ECO:0008006" key="4">
    <source>
        <dbReference type="Google" id="ProtNLM"/>
    </source>
</evidence>
<evidence type="ECO:0000313" key="3">
    <source>
        <dbReference type="Proteomes" id="UP000272888"/>
    </source>
</evidence>
<gene>
    <name evidence="2" type="ORF">D7V93_17685</name>
</gene>
<evidence type="ECO:0000313" key="2">
    <source>
        <dbReference type="EMBL" id="RKH57929.1"/>
    </source>
</evidence>
<dbReference type="EMBL" id="RAWB01000169">
    <property type="protein sequence ID" value="RKH57929.1"/>
    <property type="molecule type" value="Genomic_DNA"/>
</dbReference>
<accession>A0A3A8PP53</accession>
<feature type="transmembrane region" description="Helical" evidence="1">
    <location>
        <begin position="195"/>
        <end position="213"/>
    </location>
</feature>
<reference evidence="3" key="1">
    <citation type="submission" date="2018-09" db="EMBL/GenBank/DDBJ databases">
        <authorList>
            <person name="Livingstone P.G."/>
            <person name="Whitworth D.E."/>
        </authorList>
    </citation>
    <scope>NUCLEOTIDE SEQUENCE [LARGE SCALE GENOMIC DNA]</scope>
    <source>
        <strain evidence="3">CA051B</strain>
    </source>
</reference>
<keyword evidence="1" id="KW-1133">Transmembrane helix</keyword>
<feature type="transmembrane region" description="Helical" evidence="1">
    <location>
        <begin position="59"/>
        <end position="84"/>
    </location>
</feature>
<organism evidence="2 3">
    <name type="scientific">Corallococcus llansteffanensis</name>
    <dbReference type="NCBI Taxonomy" id="2316731"/>
    <lineage>
        <taxon>Bacteria</taxon>
        <taxon>Pseudomonadati</taxon>
        <taxon>Myxococcota</taxon>
        <taxon>Myxococcia</taxon>
        <taxon>Myxococcales</taxon>
        <taxon>Cystobacterineae</taxon>
        <taxon>Myxococcaceae</taxon>
        <taxon>Corallococcus</taxon>
    </lineage>
</organism>
<comment type="caution">
    <text evidence="2">The sequence shown here is derived from an EMBL/GenBank/DDBJ whole genome shotgun (WGS) entry which is preliminary data.</text>
</comment>
<feature type="transmembrane region" description="Helical" evidence="1">
    <location>
        <begin position="220"/>
        <end position="240"/>
    </location>
</feature>
<sequence length="269" mass="28462">MCYPHRQMTPVQSSAWRTSVVAGGLGVFLVAAFFGLAQTTPGLRVAFHPPFTNSTPGELYLWLGHALLLVPGGALLGLALTPLLSGPLARLWRRVEALDARERRAALLLLGGVAFGMARLGRFFFLRDFPVTDDELSARFGGQVLASGHVLTPLLQPADALPGLFLYARDGLVSSFEWLGLQATWALSELTGTGSLLFSLAAAVPVVAVAWVATRRLGAAWGAVAALLVLLSPMAAMLSMTTHGHLLSRAALALAVVAYLRAEERGGRG</sequence>
<keyword evidence="1" id="KW-0812">Transmembrane</keyword>
<name>A0A3A8PP53_9BACT</name>
<evidence type="ECO:0000256" key="1">
    <source>
        <dbReference type="SAM" id="Phobius"/>
    </source>
</evidence>
<protein>
    <recommendedName>
        <fullName evidence="4">Glycosyltransferase RgtA/B/C/D-like domain-containing protein</fullName>
    </recommendedName>
</protein>
<keyword evidence="3" id="KW-1185">Reference proteome</keyword>
<keyword evidence="1" id="KW-0472">Membrane</keyword>